<dbReference type="EMBL" id="KN122091">
    <property type="protein sequence ID" value="KFO33415.1"/>
    <property type="molecule type" value="Genomic_DNA"/>
</dbReference>
<organism evidence="1 2">
    <name type="scientific">Fukomys damarensis</name>
    <name type="common">Damaraland mole rat</name>
    <name type="synonym">Cryptomys damarensis</name>
    <dbReference type="NCBI Taxonomy" id="885580"/>
    <lineage>
        <taxon>Eukaryota</taxon>
        <taxon>Metazoa</taxon>
        <taxon>Chordata</taxon>
        <taxon>Craniata</taxon>
        <taxon>Vertebrata</taxon>
        <taxon>Euteleostomi</taxon>
        <taxon>Mammalia</taxon>
        <taxon>Eutheria</taxon>
        <taxon>Euarchontoglires</taxon>
        <taxon>Glires</taxon>
        <taxon>Rodentia</taxon>
        <taxon>Hystricomorpha</taxon>
        <taxon>Bathyergidae</taxon>
        <taxon>Fukomys</taxon>
    </lineage>
</organism>
<reference evidence="1 2" key="1">
    <citation type="submission" date="2013-11" db="EMBL/GenBank/DDBJ databases">
        <title>The Damaraland mole rat (Fukomys damarensis) genome and evolution of African mole rats.</title>
        <authorList>
            <person name="Gladyshev V.N."/>
            <person name="Fang X."/>
        </authorList>
    </citation>
    <scope>NUCLEOTIDE SEQUENCE [LARGE SCALE GENOMIC DNA]</scope>
    <source>
        <tissue evidence="1">Liver</tissue>
    </source>
</reference>
<dbReference type="AlphaFoldDB" id="A0A091DT01"/>
<accession>A0A091DT01</accession>
<evidence type="ECO:0000313" key="1">
    <source>
        <dbReference type="EMBL" id="KFO33415.1"/>
    </source>
</evidence>
<name>A0A091DT01_FUKDA</name>
<proteinExistence type="predicted"/>
<sequence>MPEAVPSAWVGGSVTSSLLLLEGDTATAQHSFRVAQMPKTLPTLVLPWSRRITGT</sequence>
<gene>
    <name evidence="1" type="ORF">H920_05179</name>
</gene>
<protein>
    <submittedName>
        <fullName evidence="1">Uncharacterized protein</fullName>
    </submittedName>
</protein>
<dbReference type="Proteomes" id="UP000028990">
    <property type="component" value="Unassembled WGS sequence"/>
</dbReference>
<evidence type="ECO:0000313" key="2">
    <source>
        <dbReference type="Proteomes" id="UP000028990"/>
    </source>
</evidence>
<keyword evidence="2" id="KW-1185">Reference proteome</keyword>